<dbReference type="PANTHER" id="PTHR44936">
    <property type="entry name" value="SENSOR PROTEIN CREC"/>
    <property type="match status" value="1"/>
</dbReference>
<keyword evidence="6" id="KW-0902">Two-component regulatory system</keyword>
<evidence type="ECO:0000256" key="8">
    <source>
        <dbReference type="SAM" id="Phobius"/>
    </source>
</evidence>
<evidence type="ECO:0000313" key="10">
    <source>
        <dbReference type="EMBL" id="MFC4334832.1"/>
    </source>
</evidence>
<keyword evidence="8" id="KW-0472">Membrane</keyword>
<dbReference type="InterPro" id="IPR050980">
    <property type="entry name" value="2C_sensor_his_kinase"/>
</dbReference>
<comment type="caution">
    <text evidence="10">The sequence shown here is derived from an EMBL/GenBank/DDBJ whole genome shotgun (WGS) entry which is preliminary data.</text>
</comment>
<feature type="domain" description="Histidine kinase" evidence="9">
    <location>
        <begin position="561"/>
        <end position="666"/>
    </location>
</feature>
<dbReference type="EMBL" id="JBHSDK010000010">
    <property type="protein sequence ID" value="MFC4334832.1"/>
    <property type="molecule type" value="Genomic_DNA"/>
</dbReference>
<feature type="region of interest" description="Disordered" evidence="7">
    <location>
        <begin position="1"/>
        <end position="30"/>
    </location>
</feature>
<dbReference type="PROSITE" id="PS50109">
    <property type="entry name" value="HIS_KIN"/>
    <property type="match status" value="1"/>
</dbReference>
<keyword evidence="10" id="KW-0547">Nucleotide-binding</keyword>
<sequence length="831" mass="89273">MPATSKPRSGRTSEKAAPQALRSASRRRRRRVPQLRIRTQLLLPVVAALTGMLVLALLQFLNSWEDYRESSEAEDITRLTETLVHLVDSGQSEVGWAIATGEASLDDMDSLRLRTDDLHEEFRTRVQPVLERHPSLEDDADLVLDSLNELSWAREALDKYFNGAASAQDPATLQAYEVYRRSGDSIVEMVFSLTPIVEEPEVSGKLDALAASLRAGRLAAELQYRVLNDISSAASTGVVPSERLADAARQAGAYEEQVKEFLATAGGDTAAAFKEMRESDGPKKAEEALEVYLSGVVPKIDPQEWITAQAKTVQGLNKVQLIAAGDVNDTVDGKKVAATTSLLTTIGLLTLLSFIAVGTAISLARRISDRIDTVRENTLSAAYDELPKTVAAVTGARSAPEVDRLLEQAKDSHASIVGDTDGRDELSSLAAAFNTAHYQALRQSANQALLRLDVQAMMRTLARRGHTLIRKQQDVMEDYAGGLDSSVPPQWRTLYHLATRMRRNEENLLFLAGGEPAKRYGHPTDFGMVISDGASEIEASHRIRIDNSVTACLTPDAASDVARILAEILDNAANFSPPNTPVQVATRRNGSDLILSVQDQGIGLQPRDVEQINQRLSEPTQLTSELTATMGLLVVGRLAHQHGIQVRLHSTFGKGTLAVVTLPATAQVDVTDHQGQIAAHTPARLALAAHAANVPMAGTGHEPDVPSAIEPIVPDQLRSGSLPPRSSEPAADPSGASAESAAPSPEETSKISMTFRSVNMTLQQPSAGASDGLPRRSPGSRLIPGSIPEDGPARPRRSVQDDSSPDPNEVRSRLSGLASGIAAAEGEYGRH</sequence>
<reference evidence="11" key="1">
    <citation type="journal article" date="2019" name="Int. J. Syst. Evol. Microbiol.">
        <title>The Global Catalogue of Microorganisms (GCM) 10K type strain sequencing project: providing services to taxonomists for standard genome sequencing and annotation.</title>
        <authorList>
            <consortium name="The Broad Institute Genomics Platform"/>
            <consortium name="The Broad Institute Genome Sequencing Center for Infectious Disease"/>
            <person name="Wu L."/>
            <person name="Ma J."/>
        </authorList>
    </citation>
    <scope>NUCLEOTIDE SEQUENCE [LARGE SCALE GENOMIC DNA]</scope>
    <source>
        <strain evidence="11">IBRC-M 10908</strain>
    </source>
</reference>
<dbReference type="Gene3D" id="3.30.565.10">
    <property type="entry name" value="Histidine kinase-like ATPase, C-terminal domain"/>
    <property type="match status" value="1"/>
</dbReference>
<comment type="catalytic activity">
    <reaction evidence="1">
        <text>ATP + protein L-histidine = ADP + protein N-phospho-L-histidine.</text>
        <dbReference type="EC" id="2.7.13.3"/>
    </reaction>
</comment>
<evidence type="ECO:0000256" key="2">
    <source>
        <dbReference type="ARBA" id="ARBA00012438"/>
    </source>
</evidence>
<organism evidence="10 11">
    <name type="scientific">Salininema proteolyticum</name>
    <dbReference type="NCBI Taxonomy" id="1607685"/>
    <lineage>
        <taxon>Bacteria</taxon>
        <taxon>Bacillati</taxon>
        <taxon>Actinomycetota</taxon>
        <taxon>Actinomycetes</taxon>
        <taxon>Glycomycetales</taxon>
        <taxon>Glycomycetaceae</taxon>
        <taxon>Salininema</taxon>
    </lineage>
</organism>
<dbReference type="Pfam" id="PF02518">
    <property type="entry name" value="HATPase_c"/>
    <property type="match status" value="1"/>
</dbReference>
<accession>A0ABV8TWH2</accession>
<feature type="region of interest" description="Disordered" evidence="7">
    <location>
        <begin position="764"/>
        <end position="831"/>
    </location>
</feature>
<dbReference type="PANTHER" id="PTHR44936:SF9">
    <property type="entry name" value="SENSOR PROTEIN CREC"/>
    <property type="match status" value="1"/>
</dbReference>
<evidence type="ECO:0000256" key="7">
    <source>
        <dbReference type="SAM" id="MobiDB-lite"/>
    </source>
</evidence>
<evidence type="ECO:0000259" key="9">
    <source>
        <dbReference type="PROSITE" id="PS50109"/>
    </source>
</evidence>
<dbReference type="SMART" id="SM00387">
    <property type="entry name" value="HATPase_c"/>
    <property type="match status" value="1"/>
</dbReference>
<evidence type="ECO:0000256" key="5">
    <source>
        <dbReference type="ARBA" id="ARBA00022777"/>
    </source>
</evidence>
<gene>
    <name evidence="10" type="ORF">ACFPET_06440</name>
</gene>
<proteinExistence type="predicted"/>
<evidence type="ECO:0000256" key="6">
    <source>
        <dbReference type="ARBA" id="ARBA00023012"/>
    </source>
</evidence>
<feature type="region of interest" description="Disordered" evidence="7">
    <location>
        <begin position="714"/>
        <end position="749"/>
    </location>
</feature>
<dbReference type="GO" id="GO:0005524">
    <property type="term" value="F:ATP binding"/>
    <property type="evidence" value="ECO:0007669"/>
    <property type="project" value="UniProtKB-KW"/>
</dbReference>
<dbReference type="InterPro" id="IPR003594">
    <property type="entry name" value="HATPase_dom"/>
</dbReference>
<evidence type="ECO:0000256" key="1">
    <source>
        <dbReference type="ARBA" id="ARBA00000085"/>
    </source>
</evidence>
<evidence type="ECO:0000256" key="4">
    <source>
        <dbReference type="ARBA" id="ARBA00022679"/>
    </source>
</evidence>
<feature type="compositionally biased region" description="Low complexity" evidence="7">
    <location>
        <begin position="727"/>
        <end position="746"/>
    </location>
</feature>
<dbReference type="SUPFAM" id="SSF55874">
    <property type="entry name" value="ATPase domain of HSP90 chaperone/DNA topoisomerase II/histidine kinase"/>
    <property type="match status" value="1"/>
</dbReference>
<evidence type="ECO:0000256" key="3">
    <source>
        <dbReference type="ARBA" id="ARBA00022553"/>
    </source>
</evidence>
<name>A0ABV8TWH2_9ACTN</name>
<dbReference type="RefSeq" id="WP_380618915.1">
    <property type="nucleotide sequence ID" value="NZ_JBHSDK010000010.1"/>
</dbReference>
<keyword evidence="8" id="KW-0812">Transmembrane</keyword>
<keyword evidence="8" id="KW-1133">Transmembrane helix</keyword>
<dbReference type="Proteomes" id="UP001595823">
    <property type="component" value="Unassembled WGS sequence"/>
</dbReference>
<keyword evidence="11" id="KW-1185">Reference proteome</keyword>
<keyword evidence="5" id="KW-0418">Kinase</keyword>
<keyword evidence="4" id="KW-0808">Transferase</keyword>
<evidence type="ECO:0000313" key="11">
    <source>
        <dbReference type="Proteomes" id="UP001595823"/>
    </source>
</evidence>
<protein>
    <recommendedName>
        <fullName evidence="2">histidine kinase</fullName>
        <ecNumber evidence="2">2.7.13.3</ecNumber>
    </recommendedName>
</protein>
<keyword evidence="3" id="KW-0597">Phosphoprotein</keyword>
<dbReference type="InterPro" id="IPR005467">
    <property type="entry name" value="His_kinase_dom"/>
</dbReference>
<keyword evidence="10" id="KW-0067">ATP-binding</keyword>
<dbReference type="InterPro" id="IPR036890">
    <property type="entry name" value="HATPase_C_sf"/>
</dbReference>
<dbReference type="EC" id="2.7.13.3" evidence="2"/>
<feature type="transmembrane region" description="Helical" evidence="8">
    <location>
        <begin position="41"/>
        <end position="61"/>
    </location>
</feature>